<accession>A0ABY0QDK7</accession>
<evidence type="ECO:0000313" key="1">
    <source>
        <dbReference type="EMBL" id="SDJ99263.1"/>
    </source>
</evidence>
<dbReference type="EMBL" id="LT629693">
    <property type="protein sequence ID" value="SDJ99263.1"/>
    <property type="molecule type" value="Genomic_DNA"/>
</dbReference>
<sequence length="94" mass="10752">MAKLARLEREASSCNDGCESSFKRGKDPWVGCSESAGYYSVFSATCKDTLTHRDYAQCVETKMFLGWDRQRSWWYCTGMLAGGKFRVTAENRNR</sequence>
<gene>
    <name evidence="1" type="ORF">SAMN05444163_6945</name>
</gene>
<dbReference type="Proteomes" id="UP000198803">
    <property type="component" value="Chromosome I"/>
</dbReference>
<organism evidence="1 2">
    <name type="scientific">Bradyrhizobium ottawaense</name>
    <dbReference type="NCBI Taxonomy" id="931866"/>
    <lineage>
        <taxon>Bacteria</taxon>
        <taxon>Pseudomonadati</taxon>
        <taxon>Pseudomonadota</taxon>
        <taxon>Alphaproteobacteria</taxon>
        <taxon>Hyphomicrobiales</taxon>
        <taxon>Nitrobacteraceae</taxon>
        <taxon>Bradyrhizobium</taxon>
    </lineage>
</organism>
<protein>
    <submittedName>
        <fullName evidence="1">Uncharacterized protein</fullName>
    </submittedName>
</protein>
<reference evidence="1 2" key="1">
    <citation type="submission" date="2016-10" db="EMBL/GenBank/DDBJ databases">
        <authorList>
            <person name="Varghese N."/>
            <person name="Submissions S."/>
        </authorList>
    </citation>
    <scope>NUCLEOTIDE SEQUENCE [LARGE SCALE GENOMIC DNA]</scope>
    <source>
        <strain evidence="1 2">GAS524</strain>
    </source>
</reference>
<name>A0ABY0QDK7_9BRAD</name>
<proteinExistence type="predicted"/>
<keyword evidence="2" id="KW-1185">Reference proteome</keyword>
<evidence type="ECO:0000313" key="2">
    <source>
        <dbReference type="Proteomes" id="UP000198803"/>
    </source>
</evidence>